<keyword evidence="2" id="KW-0472">Membrane</keyword>
<accession>A0A0K6G2P4</accession>
<dbReference type="EMBL" id="CYGV01001312">
    <property type="protein sequence ID" value="CUA72780.1"/>
    <property type="molecule type" value="Genomic_DNA"/>
</dbReference>
<feature type="transmembrane region" description="Helical" evidence="2">
    <location>
        <begin position="230"/>
        <end position="251"/>
    </location>
</feature>
<evidence type="ECO:0000313" key="4">
    <source>
        <dbReference type="EMBL" id="CUA72780.1"/>
    </source>
</evidence>
<feature type="domain" description="DUF6535" evidence="3">
    <location>
        <begin position="6"/>
        <end position="152"/>
    </location>
</feature>
<keyword evidence="2" id="KW-1133">Transmembrane helix</keyword>
<gene>
    <name evidence="4" type="ORF">RSOLAG22IIIB_05040</name>
</gene>
<reference evidence="4 5" key="1">
    <citation type="submission" date="2015-07" db="EMBL/GenBank/DDBJ databases">
        <authorList>
            <person name="Noorani M."/>
        </authorList>
    </citation>
    <scope>NUCLEOTIDE SEQUENCE [LARGE SCALE GENOMIC DNA]</scope>
    <source>
        <strain evidence="4">BBA 69670</strain>
    </source>
</reference>
<feature type="transmembrane region" description="Helical" evidence="2">
    <location>
        <begin position="204"/>
        <end position="224"/>
    </location>
</feature>
<feature type="transmembrane region" description="Helical" evidence="2">
    <location>
        <begin position="158"/>
        <end position="183"/>
    </location>
</feature>
<feature type="region of interest" description="Disordered" evidence="1">
    <location>
        <begin position="977"/>
        <end position="998"/>
    </location>
</feature>
<feature type="transmembrane region" description="Helical" evidence="2">
    <location>
        <begin position="72"/>
        <end position="91"/>
    </location>
</feature>
<evidence type="ECO:0000256" key="2">
    <source>
        <dbReference type="SAM" id="Phobius"/>
    </source>
</evidence>
<keyword evidence="2" id="KW-0812">Transmembrane</keyword>
<feature type="transmembrane region" description="Helical" evidence="2">
    <location>
        <begin position="128"/>
        <end position="152"/>
    </location>
</feature>
<dbReference type="Pfam" id="PF20153">
    <property type="entry name" value="DUF6535"/>
    <property type="match status" value="1"/>
</dbReference>
<evidence type="ECO:0000259" key="3">
    <source>
        <dbReference type="Pfam" id="PF20153"/>
    </source>
</evidence>
<sequence>MLPSPTRFVLESSKMLKQDPADTSAQALLAIYQTLLTTSGTNSSANPPALTSPEQIDGSSFILPKNAFIVNILWYISLSLSVATAFLAMLAKDWCHSFASRRVGHPYDQARRRQRKWKLIKRWKMKELIMLLPSLMHLSLLLFSVGLCLYLWDLNNDISIVVMCIFGAFLAFYVWSSITASVVEFFPYTTIISRIIRSKQMEVFHPYVAACGRAISGLVLLVYIGVTLLFMAFMFIVTLQACVWALVFFTLDKLSSSIFVKTWDEVLDRSRLFGRTVSNIGLNVWMSLYFPFSWVYSRVGDELKKLELTEELITSLTLSWLIEYCETPRAVDIALQAISGASRRDPKEFEPLFKSQAPEQILRRIVSDNTGDMEKLMNGPYVLGLETLDLQSVTNFATREHRISRDIEVMLWELKSKNELQIAELIMINCKDASFVPSEANLEAMFIGNCATIHCLDILLRGSQNDTQRLNSIHELFSNHFKSQGKLLHSAAVQSLANAAALHTLFSKPEDLPSSLDLVGSCMRYCNHLVRGNLGDKPDRPDRNFGTAVVLIVGALVHKSARADHNMDATQPYPWVPHAIRALIDLHQEDNRKTFQRVIVWIGCTEILSHRSEYSLYAENDDWEPLETWCSQFASYIMRECGDPSIPSWHWAHQAYRNTRSAFLAAVGLVYGLIKVPETPDASPRVLPNVIRTMLTLLACGTPLDPGHNQACHKILSISAFPELDNELTEMMASYVHTNDSDDTILESIAGTYTDWAQPHGRHFAAAQLWLLLNLVGDLSTDEQHNLKKQLESKLKHSLGLRHNRFDHVKEELEKFIIDGYMKEHRLARMAPEDENSRSIWQKVKEWASGSGTERPALDLSKGLGQLRSGLQMYLENHHTRGHHQGVYTARVVEYILQARQTRLAAARDPIAMDVRRTGEGATTKLQRDFRLPGEDDLVKMIEDDLNQLPTNLRKPLRTDAVLPPRATGVEHVSVEFKDQSIPPHLGEPMTRDSDHDS</sequence>
<evidence type="ECO:0000313" key="5">
    <source>
        <dbReference type="Proteomes" id="UP000044841"/>
    </source>
</evidence>
<protein>
    <recommendedName>
        <fullName evidence="3">DUF6535 domain-containing protein</fullName>
    </recommendedName>
</protein>
<keyword evidence="5" id="KW-1185">Reference proteome</keyword>
<evidence type="ECO:0000256" key="1">
    <source>
        <dbReference type="SAM" id="MobiDB-lite"/>
    </source>
</evidence>
<organism evidence="4 5">
    <name type="scientific">Rhizoctonia solani</name>
    <dbReference type="NCBI Taxonomy" id="456999"/>
    <lineage>
        <taxon>Eukaryota</taxon>
        <taxon>Fungi</taxon>
        <taxon>Dikarya</taxon>
        <taxon>Basidiomycota</taxon>
        <taxon>Agaricomycotina</taxon>
        <taxon>Agaricomycetes</taxon>
        <taxon>Cantharellales</taxon>
        <taxon>Ceratobasidiaceae</taxon>
        <taxon>Rhizoctonia</taxon>
    </lineage>
</organism>
<dbReference type="Proteomes" id="UP000044841">
    <property type="component" value="Unassembled WGS sequence"/>
</dbReference>
<proteinExistence type="predicted"/>
<dbReference type="AlphaFoldDB" id="A0A0K6G2P4"/>
<feature type="transmembrane region" description="Helical" evidence="2">
    <location>
        <begin position="272"/>
        <end position="296"/>
    </location>
</feature>
<name>A0A0K6G2P4_9AGAM</name>
<dbReference type="InterPro" id="IPR045338">
    <property type="entry name" value="DUF6535"/>
</dbReference>